<dbReference type="RefSeq" id="XP_058332226.1">
    <property type="nucleotide sequence ID" value="XM_058473223.1"/>
</dbReference>
<comment type="caution">
    <text evidence="2">The sequence shown here is derived from an EMBL/GenBank/DDBJ whole genome shotgun (WGS) entry which is preliminary data.</text>
</comment>
<dbReference type="Proteomes" id="UP001150941">
    <property type="component" value="Unassembled WGS sequence"/>
</dbReference>
<dbReference type="AlphaFoldDB" id="A0A9W9PAA4"/>
<dbReference type="EMBL" id="JAPQKS010000003">
    <property type="protein sequence ID" value="KAJ5239307.1"/>
    <property type="molecule type" value="Genomic_DNA"/>
</dbReference>
<dbReference type="PANTHER" id="PTHR42912">
    <property type="entry name" value="METHYLTRANSFERASE"/>
    <property type="match status" value="1"/>
</dbReference>
<proteinExistence type="predicted"/>
<dbReference type="GO" id="GO:0008168">
    <property type="term" value="F:methyltransferase activity"/>
    <property type="evidence" value="ECO:0007669"/>
    <property type="project" value="TreeGrafter"/>
</dbReference>
<dbReference type="CDD" id="cd02440">
    <property type="entry name" value="AdoMet_MTases"/>
    <property type="match status" value="1"/>
</dbReference>
<dbReference type="InterPro" id="IPR050508">
    <property type="entry name" value="Methyltransf_Superfamily"/>
</dbReference>
<dbReference type="Pfam" id="PF13649">
    <property type="entry name" value="Methyltransf_25"/>
    <property type="match status" value="1"/>
</dbReference>
<dbReference type="InterPro" id="IPR029063">
    <property type="entry name" value="SAM-dependent_MTases_sf"/>
</dbReference>
<reference evidence="2" key="1">
    <citation type="submission" date="2022-11" db="EMBL/GenBank/DDBJ databases">
        <authorList>
            <person name="Petersen C."/>
        </authorList>
    </citation>
    <scope>NUCLEOTIDE SEQUENCE</scope>
    <source>
        <strain evidence="2">IBT 19713</strain>
    </source>
</reference>
<dbReference type="SUPFAM" id="SSF53335">
    <property type="entry name" value="S-adenosyl-L-methionine-dependent methyltransferases"/>
    <property type="match status" value="1"/>
</dbReference>
<evidence type="ECO:0000313" key="2">
    <source>
        <dbReference type="EMBL" id="KAJ5239307.1"/>
    </source>
</evidence>
<sequence length="229" mass="24481">MSVPAPSPQLYLGQARDCVSSEDCMAIYDKWAKTYDEEVGDEAQNYVAPMLVAQAAIKFKLANSPANSTVLDAGCGTGLVGRALVLAGAKAIDGQDIGPVVIDGLDLSPAMLEVARDTGIYRELSKADMNQPISKRDETYDIVSCVGTFTLGHVGPDPALRELVRVTKPKGIVVATILREIWIDDGFKAETEKLVAEGLVTVIADELIDCVKGHGDKAVLLILEKNPRV</sequence>
<evidence type="ECO:0000313" key="3">
    <source>
        <dbReference type="Proteomes" id="UP001150941"/>
    </source>
</evidence>
<dbReference type="InterPro" id="IPR041698">
    <property type="entry name" value="Methyltransf_25"/>
</dbReference>
<gene>
    <name evidence="2" type="ORF">N7468_003926</name>
</gene>
<dbReference type="GeneID" id="83200526"/>
<evidence type="ECO:0000259" key="1">
    <source>
        <dbReference type="Pfam" id="PF13649"/>
    </source>
</evidence>
<organism evidence="2 3">
    <name type="scientific">Penicillium chermesinum</name>
    <dbReference type="NCBI Taxonomy" id="63820"/>
    <lineage>
        <taxon>Eukaryota</taxon>
        <taxon>Fungi</taxon>
        <taxon>Dikarya</taxon>
        <taxon>Ascomycota</taxon>
        <taxon>Pezizomycotina</taxon>
        <taxon>Eurotiomycetes</taxon>
        <taxon>Eurotiomycetidae</taxon>
        <taxon>Eurotiales</taxon>
        <taxon>Aspergillaceae</taxon>
        <taxon>Penicillium</taxon>
    </lineage>
</organism>
<accession>A0A9W9PAA4</accession>
<reference evidence="2" key="2">
    <citation type="journal article" date="2023" name="IMA Fungus">
        <title>Comparative genomic study of the Penicillium genus elucidates a diverse pangenome and 15 lateral gene transfer events.</title>
        <authorList>
            <person name="Petersen C."/>
            <person name="Sorensen T."/>
            <person name="Nielsen M.R."/>
            <person name="Sondergaard T.E."/>
            <person name="Sorensen J.L."/>
            <person name="Fitzpatrick D.A."/>
            <person name="Frisvad J.C."/>
            <person name="Nielsen K.L."/>
        </authorList>
    </citation>
    <scope>NUCLEOTIDE SEQUENCE</scope>
    <source>
        <strain evidence="2">IBT 19713</strain>
    </source>
</reference>
<name>A0A9W9PAA4_9EURO</name>
<keyword evidence="3" id="KW-1185">Reference proteome</keyword>
<feature type="domain" description="Methyltransferase" evidence="1">
    <location>
        <begin position="70"/>
        <end position="171"/>
    </location>
</feature>
<dbReference type="Gene3D" id="3.40.50.150">
    <property type="entry name" value="Vaccinia Virus protein VP39"/>
    <property type="match status" value="1"/>
</dbReference>
<dbReference type="OrthoDB" id="66144at2759"/>
<protein>
    <recommendedName>
        <fullName evidence="1">Methyltransferase domain-containing protein</fullName>
    </recommendedName>
</protein>